<evidence type="ECO:0000256" key="2">
    <source>
        <dbReference type="RuleBase" id="RU362097"/>
    </source>
</evidence>
<keyword evidence="3" id="KW-0175">Coiled coil</keyword>
<dbReference type="PANTHER" id="PTHR30203:SF33">
    <property type="entry name" value="BLR4455 PROTEIN"/>
    <property type="match status" value="1"/>
</dbReference>
<comment type="subcellular location">
    <subcellularLocation>
        <location evidence="2">Cell membrane</location>
        <topology evidence="2">Lipid-anchor</topology>
    </subcellularLocation>
</comment>
<gene>
    <name evidence="5" type="ORF">ACFSC3_06225</name>
</gene>
<dbReference type="EMBL" id="JBHUFC010000002">
    <property type="protein sequence ID" value="MFD1787161.1"/>
    <property type="molecule type" value="Genomic_DNA"/>
</dbReference>
<keyword evidence="2" id="KW-1134">Transmembrane beta strand</keyword>
<evidence type="ECO:0000256" key="4">
    <source>
        <dbReference type="SAM" id="MobiDB-lite"/>
    </source>
</evidence>
<evidence type="ECO:0000256" key="3">
    <source>
        <dbReference type="SAM" id="Coils"/>
    </source>
</evidence>
<dbReference type="NCBIfam" id="TIGR01845">
    <property type="entry name" value="outer_NodT"/>
    <property type="match status" value="1"/>
</dbReference>
<dbReference type="InterPro" id="IPR010131">
    <property type="entry name" value="MdtP/NodT-like"/>
</dbReference>
<evidence type="ECO:0000313" key="5">
    <source>
        <dbReference type="EMBL" id="MFD1787161.1"/>
    </source>
</evidence>
<keyword evidence="6" id="KW-1185">Reference proteome</keyword>
<proteinExistence type="inferred from homology"/>
<dbReference type="Proteomes" id="UP001597283">
    <property type="component" value="Unassembled WGS sequence"/>
</dbReference>
<dbReference type="RefSeq" id="WP_380939527.1">
    <property type="nucleotide sequence ID" value="NZ_JBHUFC010000002.1"/>
</dbReference>
<dbReference type="Gene3D" id="2.20.200.10">
    <property type="entry name" value="Outer membrane efflux proteins (OEP)"/>
    <property type="match status" value="1"/>
</dbReference>
<comment type="caution">
    <text evidence="5">The sequence shown here is derived from an EMBL/GenBank/DDBJ whole genome shotgun (WGS) entry which is preliminary data.</text>
</comment>
<dbReference type="PROSITE" id="PS51257">
    <property type="entry name" value="PROKAR_LIPOPROTEIN"/>
    <property type="match status" value="1"/>
</dbReference>
<dbReference type="Pfam" id="PF02321">
    <property type="entry name" value="OEP"/>
    <property type="match status" value="2"/>
</dbReference>
<name>A0ABW4NBE5_9SPHN</name>
<keyword evidence="2" id="KW-0449">Lipoprotein</keyword>
<accession>A0ABW4NBE5</accession>
<dbReference type="Gene3D" id="1.20.1600.10">
    <property type="entry name" value="Outer membrane efflux proteins (OEP)"/>
    <property type="match status" value="1"/>
</dbReference>
<dbReference type="PANTHER" id="PTHR30203">
    <property type="entry name" value="OUTER MEMBRANE CATION EFFLUX PROTEIN"/>
    <property type="match status" value="1"/>
</dbReference>
<keyword evidence="2" id="KW-0812">Transmembrane</keyword>
<feature type="coiled-coil region" evidence="3">
    <location>
        <begin position="233"/>
        <end position="260"/>
    </location>
</feature>
<evidence type="ECO:0000313" key="6">
    <source>
        <dbReference type="Proteomes" id="UP001597283"/>
    </source>
</evidence>
<dbReference type="SUPFAM" id="SSF56954">
    <property type="entry name" value="Outer membrane efflux proteins (OEP)"/>
    <property type="match status" value="1"/>
</dbReference>
<keyword evidence="2" id="KW-0564">Palmitate</keyword>
<organism evidence="5 6">
    <name type="scientific">Sphingomonas floccifaciens</name>
    <dbReference type="NCBI Taxonomy" id="1844115"/>
    <lineage>
        <taxon>Bacteria</taxon>
        <taxon>Pseudomonadati</taxon>
        <taxon>Pseudomonadota</taxon>
        <taxon>Alphaproteobacteria</taxon>
        <taxon>Sphingomonadales</taxon>
        <taxon>Sphingomonadaceae</taxon>
        <taxon>Sphingomonas</taxon>
    </lineage>
</organism>
<protein>
    <submittedName>
        <fullName evidence="5">Efflux transporter outer membrane subunit</fullName>
    </submittedName>
</protein>
<dbReference type="InterPro" id="IPR003423">
    <property type="entry name" value="OMP_efflux"/>
</dbReference>
<reference evidence="6" key="1">
    <citation type="journal article" date="2019" name="Int. J. Syst. Evol. Microbiol.">
        <title>The Global Catalogue of Microorganisms (GCM) 10K type strain sequencing project: providing services to taxonomists for standard genome sequencing and annotation.</title>
        <authorList>
            <consortium name="The Broad Institute Genomics Platform"/>
            <consortium name="The Broad Institute Genome Sequencing Center for Infectious Disease"/>
            <person name="Wu L."/>
            <person name="Ma J."/>
        </authorList>
    </citation>
    <scope>NUCLEOTIDE SEQUENCE [LARGE SCALE GENOMIC DNA]</scope>
    <source>
        <strain evidence="6">Q85</strain>
    </source>
</reference>
<feature type="compositionally biased region" description="Gly residues" evidence="4">
    <location>
        <begin position="115"/>
        <end position="125"/>
    </location>
</feature>
<keyword evidence="2" id="KW-0472">Membrane</keyword>
<comment type="similarity">
    <text evidence="1 2">Belongs to the outer membrane factor (OMF) (TC 1.B.17) family.</text>
</comment>
<feature type="region of interest" description="Disordered" evidence="4">
    <location>
        <begin position="110"/>
        <end position="132"/>
    </location>
</feature>
<evidence type="ECO:0000256" key="1">
    <source>
        <dbReference type="ARBA" id="ARBA00007613"/>
    </source>
</evidence>
<sequence>MRKAILLAGLASLAGCNFTPKYVQPVAPVAPTFPEATAGTRAATDIGWREFFGDPRLQAYLAAALANNRDLAQSVARVEQARAQYRITDADRLPQVEGVAGATRTRQPINALGFPIGGTNSGTGTGTPTPSSTPDAFTINQFSLGVQVPSYELDFWGRLRNTSEAARREYLATVEAERAFRISLVAQVAATYLQIRAGEEQIALAERTLAGRRDAVTIARKRMDAGVTSTVDFDQARLLVTQAETQLAELRRTTAQSENLLTVLVGGPLPGPLPAARPLSDPGQFAAIEPGLPSALLVNRPDVLQAEQRLRAANANIGVARASFLPNITLTGLLGFISPALGSLIGGDSLQYRVGANATQPILTWGKGRAGVALTRAQADELVAAYQKATQTAFREVADALVARRRYIEQIDAQTRAIDAQRRLVRVARLRYDNGLAIYLEVLDAERNLFAAEQQLLQLRSAQLQNDVSLYTALGGGLKEVSSG</sequence>